<dbReference type="RefSeq" id="WP_078453094.1">
    <property type="nucleotide sequence ID" value="NZ_MPNX01000010.1"/>
</dbReference>
<evidence type="ECO:0000256" key="1">
    <source>
        <dbReference type="ARBA" id="ARBA00004651"/>
    </source>
</evidence>
<gene>
    <name evidence="7" type="ORF">BOV88_07845</name>
</gene>
<keyword evidence="3 6" id="KW-0812">Transmembrane</keyword>
<evidence type="ECO:0000256" key="4">
    <source>
        <dbReference type="ARBA" id="ARBA00022989"/>
    </source>
</evidence>
<organism evidence="7 8">
    <name type="scientific">Solemya velum gill symbiont</name>
    <dbReference type="NCBI Taxonomy" id="2340"/>
    <lineage>
        <taxon>Bacteria</taxon>
        <taxon>Pseudomonadati</taxon>
        <taxon>Pseudomonadota</taxon>
        <taxon>Gammaproteobacteria</taxon>
        <taxon>sulfur-oxidizing symbionts</taxon>
    </lineage>
</organism>
<protein>
    <recommendedName>
        <fullName evidence="9">Threonine efflux protein</fullName>
    </recommendedName>
</protein>
<reference evidence="7 8" key="1">
    <citation type="submission" date="2016-11" db="EMBL/GenBank/DDBJ databases">
        <title>Mixed transmission modes and dynamic genome evolution in an obligate animal-bacterial symbiosis.</title>
        <authorList>
            <person name="Russell S.L."/>
            <person name="Corbett-Detig R.B."/>
            <person name="Cavanaugh C.M."/>
        </authorList>
    </citation>
    <scope>NUCLEOTIDE SEQUENCE [LARGE SCALE GENOMIC DNA]</scope>
    <source>
        <strain evidence="7">MA-KB16</strain>
    </source>
</reference>
<keyword evidence="5 6" id="KW-0472">Membrane</keyword>
<evidence type="ECO:0000256" key="2">
    <source>
        <dbReference type="ARBA" id="ARBA00022475"/>
    </source>
</evidence>
<evidence type="ECO:0000256" key="6">
    <source>
        <dbReference type="SAM" id="Phobius"/>
    </source>
</evidence>
<dbReference type="AlphaFoldDB" id="A0A1T2CJD3"/>
<dbReference type="PANTHER" id="PTHR30086:SF20">
    <property type="entry name" value="ARGININE EXPORTER PROTEIN ARGO-RELATED"/>
    <property type="match status" value="1"/>
</dbReference>
<name>A0A1T2CJD3_SOVGS</name>
<evidence type="ECO:0000256" key="5">
    <source>
        <dbReference type="ARBA" id="ARBA00023136"/>
    </source>
</evidence>
<dbReference type="InterPro" id="IPR001123">
    <property type="entry name" value="LeuE-type"/>
</dbReference>
<feature type="transmembrane region" description="Helical" evidence="6">
    <location>
        <begin position="68"/>
        <end position="88"/>
    </location>
</feature>
<dbReference type="Pfam" id="PF01810">
    <property type="entry name" value="LysE"/>
    <property type="match status" value="1"/>
</dbReference>
<evidence type="ECO:0000313" key="7">
    <source>
        <dbReference type="EMBL" id="OOY34834.1"/>
    </source>
</evidence>
<evidence type="ECO:0000313" key="8">
    <source>
        <dbReference type="Proteomes" id="UP000190962"/>
    </source>
</evidence>
<comment type="caution">
    <text evidence="7">The sequence shown here is derived from an EMBL/GenBank/DDBJ whole genome shotgun (WGS) entry which is preliminary data.</text>
</comment>
<feature type="transmembrane region" description="Helical" evidence="6">
    <location>
        <begin position="42"/>
        <end position="61"/>
    </location>
</feature>
<evidence type="ECO:0000256" key="3">
    <source>
        <dbReference type="ARBA" id="ARBA00022692"/>
    </source>
</evidence>
<dbReference type="Proteomes" id="UP000190962">
    <property type="component" value="Unassembled WGS sequence"/>
</dbReference>
<proteinExistence type="predicted"/>
<comment type="subcellular location">
    <subcellularLocation>
        <location evidence="1">Cell membrane</location>
        <topology evidence="1">Multi-pass membrane protein</topology>
    </subcellularLocation>
</comment>
<keyword evidence="4 6" id="KW-1133">Transmembrane helix</keyword>
<evidence type="ECO:0008006" key="9">
    <source>
        <dbReference type="Google" id="ProtNLM"/>
    </source>
</evidence>
<feature type="transmembrane region" description="Helical" evidence="6">
    <location>
        <begin position="126"/>
        <end position="146"/>
    </location>
</feature>
<dbReference type="GO" id="GO:0015171">
    <property type="term" value="F:amino acid transmembrane transporter activity"/>
    <property type="evidence" value="ECO:0007669"/>
    <property type="project" value="TreeGrafter"/>
</dbReference>
<dbReference type="GO" id="GO:0005886">
    <property type="term" value="C:plasma membrane"/>
    <property type="evidence" value="ECO:0007669"/>
    <property type="project" value="UniProtKB-SubCell"/>
</dbReference>
<accession>A0A1T2CJD3</accession>
<sequence>MTIISTLGLALAMFLLAITPGPGVFATVSKALASGFRHTLPVIMGIVVGDLVFLLFAIYGLAAIAETFNALFTVIKYLGAAYLIWLGVRLWHARISLTDITEANYQSGKQSFLGGLSITLGNPKVILFYLGFLPTFVNLNLIPGLVNTTCLQVEQRLRMLIPIV</sequence>
<dbReference type="PANTHER" id="PTHR30086">
    <property type="entry name" value="ARGININE EXPORTER PROTEIN ARGO"/>
    <property type="match status" value="1"/>
</dbReference>
<keyword evidence="2" id="KW-1003">Cell membrane</keyword>
<dbReference type="EMBL" id="MPNX01000010">
    <property type="protein sequence ID" value="OOY34834.1"/>
    <property type="molecule type" value="Genomic_DNA"/>
</dbReference>